<comment type="caution">
    <text evidence="1">The sequence shown here is derived from an EMBL/GenBank/DDBJ whole genome shotgun (WGS) entry which is preliminary data.</text>
</comment>
<dbReference type="Gene3D" id="1.10.1200.10">
    <property type="entry name" value="ACP-like"/>
    <property type="match status" value="1"/>
</dbReference>
<proteinExistence type="predicted"/>
<dbReference type="Proteomes" id="UP000260983">
    <property type="component" value="Unassembled WGS sequence"/>
</dbReference>
<dbReference type="EMBL" id="QSUL01000011">
    <property type="protein sequence ID" value="RGN33228.1"/>
    <property type="molecule type" value="Genomic_DNA"/>
</dbReference>
<dbReference type="AlphaFoldDB" id="A0A3E5B6J6"/>
<dbReference type="InterPro" id="IPR036736">
    <property type="entry name" value="ACP-like_sf"/>
</dbReference>
<evidence type="ECO:0000313" key="1">
    <source>
        <dbReference type="EMBL" id="RGN33228.1"/>
    </source>
</evidence>
<reference evidence="1 2" key="1">
    <citation type="submission" date="2018-08" db="EMBL/GenBank/DDBJ databases">
        <title>A genome reference for cultivated species of the human gut microbiota.</title>
        <authorList>
            <person name="Zou Y."/>
            <person name="Xue W."/>
            <person name="Luo G."/>
        </authorList>
    </citation>
    <scope>NUCLEOTIDE SEQUENCE [LARGE SCALE GENOMIC DNA]</scope>
    <source>
        <strain evidence="1 2">OM05-15BH</strain>
    </source>
</reference>
<gene>
    <name evidence="1" type="ORF">DXB65_15950</name>
</gene>
<sequence length="75" mass="8612">MDLNDFINGFAKQFDETDISDIRSETLFQNLEEWSSLTALSIIAFLKIEYNKTITAKEIRSCATVKDLFELISSK</sequence>
<dbReference type="SUPFAM" id="SSF47336">
    <property type="entry name" value="ACP-like"/>
    <property type="match status" value="1"/>
</dbReference>
<accession>A0A3E5B6J6</accession>
<organism evidence="1 2">
    <name type="scientific">Bacteroides oleiciplenus</name>
    <dbReference type="NCBI Taxonomy" id="626931"/>
    <lineage>
        <taxon>Bacteria</taxon>
        <taxon>Pseudomonadati</taxon>
        <taxon>Bacteroidota</taxon>
        <taxon>Bacteroidia</taxon>
        <taxon>Bacteroidales</taxon>
        <taxon>Bacteroidaceae</taxon>
        <taxon>Bacteroides</taxon>
    </lineage>
</organism>
<protein>
    <submittedName>
        <fullName evidence="1">Acyl carrier protein</fullName>
    </submittedName>
</protein>
<name>A0A3E5B6J6_9BACE</name>
<dbReference type="RefSeq" id="WP_117724849.1">
    <property type="nucleotide sequence ID" value="NZ_QSUL01000011.1"/>
</dbReference>
<evidence type="ECO:0000313" key="2">
    <source>
        <dbReference type="Proteomes" id="UP000260983"/>
    </source>
</evidence>